<dbReference type="OrthoDB" id="1733540at2"/>
<gene>
    <name evidence="1" type="ORF">ERS852551_03454</name>
</gene>
<name>A0A174UAZ6_9FIRM</name>
<accession>A0A174UAZ6</accession>
<dbReference type="RefSeq" id="WP_055246043.1">
    <property type="nucleotide sequence ID" value="NZ_CZBE01000034.1"/>
</dbReference>
<proteinExistence type="predicted"/>
<dbReference type="EMBL" id="CZBE01000034">
    <property type="protein sequence ID" value="CUQ18536.1"/>
    <property type="molecule type" value="Genomic_DNA"/>
</dbReference>
<sequence length="254" mass="29529">MPRMKRVTVSGVVLEQEIFNVAPNTKNLKGAIPKPLTERTAEEKEKYNLKQALKRFIRIVNHNFSPAAFYVTNTFDDAYLPKDFKAARRVLDNYIRRLQYAFPGMVAVAVMGRGKRSGRIHIHCIISGVDKKTIREKWTHGKIKRIEPLREHNFYNGIDHGRDYTALATYLFNHWTPEQGTVKRWRPTKTIQQPDRKKPMFPKRRYSLDKPPVTPKGYMLVEKRESAHYLGGYLLFKYVKIPPPATGLNAKMLC</sequence>
<reference evidence="1 2" key="1">
    <citation type="submission" date="2015-09" db="EMBL/GenBank/DDBJ databases">
        <authorList>
            <consortium name="Pathogen Informatics"/>
        </authorList>
    </citation>
    <scope>NUCLEOTIDE SEQUENCE [LARGE SCALE GENOMIC DNA]</scope>
    <source>
        <strain evidence="1 2">2789STDY5834939</strain>
    </source>
</reference>
<organism evidence="1 2">
    <name type="scientific">Anaerotruncus colihominis</name>
    <dbReference type="NCBI Taxonomy" id="169435"/>
    <lineage>
        <taxon>Bacteria</taxon>
        <taxon>Bacillati</taxon>
        <taxon>Bacillota</taxon>
        <taxon>Clostridia</taxon>
        <taxon>Eubacteriales</taxon>
        <taxon>Oscillospiraceae</taxon>
        <taxon>Anaerotruncus</taxon>
    </lineage>
</organism>
<dbReference type="Proteomes" id="UP000095765">
    <property type="component" value="Unassembled WGS sequence"/>
</dbReference>
<evidence type="ECO:0000313" key="1">
    <source>
        <dbReference type="EMBL" id="CUQ18536.1"/>
    </source>
</evidence>
<evidence type="ECO:0000313" key="2">
    <source>
        <dbReference type="Proteomes" id="UP000095765"/>
    </source>
</evidence>
<protein>
    <recommendedName>
        <fullName evidence="3">Rep protein</fullName>
    </recommendedName>
</protein>
<dbReference type="AlphaFoldDB" id="A0A174UAZ6"/>
<evidence type="ECO:0008006" key="3">
    <source>
        <dbReference type="Google" id="ProtNLM"/>
    </source>
</evidence>